<keyword evidence="8" id="KW-1185">Reference proteome</keyword>
<keyword evidence="2" id="KW-0663">Pyridoxal phosphate</keyword>
<accession>A0ABN1F068</accession>
<evidence type="ECO:0000259" key="6">
    <source>
        <dbReference type="PROSITE" id="PS50949"/>
    </source>
</evidence>
<evidence type="ECO:0000256" key="2">
    <source>
        <dbReference type="ARBA" id="ARBA00022898"/>
    </source>
</evidence>
<organism evidence="7 8">
    <name type="scientific">Rhizomicrobium electricum</name>
    <dbReference type="NCBI Taxonomy" id="480070"/>
    <lineage>
        <taxon>Bacteria</taxon>
        <taxon>Pseudomonadati</taxon>
        <taxon>Pseudomonadota</taxon>
        <taxon>Alphaproteobacteria</taxon>
        <taxon>Micropepsales</taxon>
        <taxon>Micropepsaceae</taxon>
        <taxon>Rhizomicrobium</taxon>
    </lineage>
</organism>
<dbReference type="SMART" id="SM00345">
    <property type="entry name" value="HTH_GNTR"/>
    <property type="match status" value="1"/>
</dbReference>
<keyword evidence="7" id="KW-0032">Aminotransferase</keyword>
<keyword evidence="5" id="KW-0804">Transcription</keyword>
<evidence type="ECO:0000256" key="1">
    <source>
        <dbReference type="ARBA" id="ARBA00005384"/>
    </source>
</evidence>
<keyword evidence="4" id="KW-0238">DNA-binding</keyword>
<dbReference type="Gene3D" id="3.40.640.10">
    <property type="entry name" value="Type I PLP-dependent aspartate aminotransferase-like (Major domain)"/>
    <property type="match status" value="1"/>
</dbReference>
<keyword evidence="3" id="KW-0805">Transcription regulation</keyword>
<dbReference type="InterPro" id="IPR015424">
    <property type="entry name" value="PyrdxlP-dep_Trfase"/>
</dbReference>
<dbReference type="CDD" id="cd00609">
    <property type="entry name" value="AAT_like"/>
    <property type="match status" value="1"/>
</dbReference>
<proteinExistence type="inferred from homology"/>
<gene>
    <name evidence="7" type="ORF">GCM10008942_29850</name>
</gene>
<evidence type="ECO:0000256" key="5">
    <source>
        <dbReference type="ARBA" id="ARBA00023163"/>
    </source>
</evidence>
<dbReference type="Proteomes" id="UP001499951">
    <property type="component" value="Unassembled WGS sequence"/>
</dbReference>
<dbReference type="Pfam" id="PF00392">
    <property type="entry name" value="GntR"/>
    <property type="match status" value="1"/>
</dbReference>
<dbReference type="InterPro" id="IPR036388">
    <property type="entry name" value="WH-like_DNA-bd_sf"/>
</dbReference>
<dbReference type="SUPFAM" id="SSF46785">
    <property type="entry name" value="Winged helix' DNA-binding domain"/>
    <property type="match status" value="1"/>
</dbReference>
<evidence type="ECO:0000256" key="4">
    <source>
        <dbReference type="ARBA" id="ARBA00023125"/>
    </source>
</evidence>
<dbReference type="InterPro" id="IPR015421">
    <property type="entry name" value="PyrdxlP-dep_Trfase_major"/>
</dbReference>
<dbReference type="Pfam" id="PF00155">
    <property type="entry name" value="Aminotran_1_2"/>
    <property type="match status" value="1"/>
</dbReference>
<dbReference type="RefSeq" id="WP_166936847.1">
    <property type="nucleotide sequence ID" value="NZ_BAAADD010000008.1"/>
</dbReference>
<dbReference type="PANTHER" id="PTHR46577">
    <property type="entry name" value="HTH-TYPE TRANSCRIPTIONAL REGULATORY PROTEIN GABR"/>
    <property type="match status" value="1"/>
</dbReference>
<comment type="caution">
    <text evidence="7">The sequence shown here is derived from an EMBL/GenBank/DDBJ whole genome shotgun (WGS) entry which is preliminary data.</text>
</comment>
<dbReference type="InterPro" id="IPR015422">
    <property type="entry name" value="PyrdxlP-dep_Trfase_small"/>
</dbReference>
<dbReference type="InterPro" id="IPR000524">
    <property type="entry name" value="Tscrpt_reg_HTH_GntR"/>
</dbReference>
<dbReference type="SUPFAM" id="SSF53383">
    <property type="entry name" value="PLP-dependent transferases"/>
    <property type="match status" value="1"/>
</dbReference>
<comment type="similarity">
    <text evidence="1">In the C-terminal section; belongs to the class-I pyridoxal-phosphate-dependent aminotransferase family.</text>
</comment>
<dbReference type="EMBL" id="BAAADD010000008">
    <property type="protein sequence ID" value="GAA0578988.1"/>
    <property type="molecule type" value="Genomic_DNA"/>
</dbReference>
<dbReference type="InterPro" id="IPR051446">
    <property type="entry name" value="HTH_trans_reg/aminotransferase"/>
</dbReference>
<dbReference type="InterPro" id="IPR004839">
    <property type="entry name" value="Aminotransferase_I/II_large"/>
</dbReference>
<dbReference type="Gene3D" id="3.90.1150.10">
    <property type="entry name" value="Aspartate Aminotransferase, domain 1"/>
    <property type="match status" value="1"/>
</dbReference>
<dbReference type="CDD" id="cd07377">
    <property type="entry name" value="WHTH_GntR"/>
    <property type="match status" value="1"/>
</dbReference>
<feature type="domain" description="HTH gntR-type" evidence="6">
    <location>
        <begin position="13"/>
        <end position="81"/>
    </location>
</feature>
<reference evidence="7 8" key="1">
    <citation type="journal article" date="2019" name="Int. J. Syst. Evol. Microbiol.">
        <title>The Global Catalogue of Microorganisms (GCM) 10K type strain sequencing project: providing services to taxonomists for standard genome sequencing and annotation.</title>
        <authorList>
            <consortium name="The Broad Institute Genomics Platform"/>
            <consortium name="The Broad Institute Genome Sequencing Center for Infectious Disease"/>
            <person name="Wu L."/>
            <person name="Ma J."/>
        </authorList>
    </citation>
    <scope>NUCLEOTIDE SEQUENCE [LARGE SCALE GENOMIC DNA]</scope>
    <source>
        <strain evidence="7 8">JCM 15089</strain>
    </source>
</reference>
<dbReference type="InterPro" id="IPR036390">
    <property type="entry name" value="WH_DNA-bd_sf"/>
</dbReference>
<dbReference type="GO" id="GO:0008483">
    <property type="term" value="F:transaminase activity"/>
    <property type="evidence" value="ECO:0007669"/>
    <property type="project" value="UniProtKB-KW"/>
</dbReference>
<name>A0ABN1F068_9PROT</name>
<protein>
    <submittedName>
        <fullName evidence="7">PLP-dependent aminotransferase family protein</fullName>
    </submittedName>
</protein>
<dbReference type="Gene3D" id="1.10.10.10">
    <property type="entry name" value="Winged helix-like DNA-binding domain superfamily/Winged helix DNA-binding domain"/>
    <property type="match status" value="1"/>
</dbReference>
<sequence>MADPWKPALTGRGPLYERLAAAIERDARSGVLAAGSRLPPQRDLAYRLGVSVGTVTKAYIEAERRGLLRGHVGRGTYVAGTDPAGMGVGAVDLSLNIVPAGPATRYFSDAMAAVRRRADFLDSLAYAPLDGAEWQKKAAAGWLKDTSGYEADLSRLVLTAGVQHGMSLAMSVLAKPGDTVLCEAATFFGMKSLAEHTGLKLHPCALDGEGLKPSALDKAAAETGARVLYTMPTVQNPTARTMSPARRRDIAAVVRRRKLWVVEDDAYALFAPRDGGRPTLAELVPDRVFHLGGISKAMAPGLRVGFLVCPPGPFFEQTLKAIRAVLYAPPAWGALVFGQWMLDGTAKRIADAMRREIAVRAALARKILGAPYAAAIGDTPHFWIAVPELEAERIAGRALRAGVSVTAPDAPLVSGGRESGIRVCLGSPDSAATLAIGLERLKAALAPGVTAAEAALV</sequence>
<evidence type="ECO:0000256" key="3">
    <source>
        <dbReference type="ARBA" id="ARBA00023015"/>
    </source>
</evidence>
<evidence type="ECO:0000313" key="7">
    <source>
        <dbReference type="EMBL" id="GAA0578988.1"/>
    </source>
</evidence>
<keyword evidence="7" id="KW-0808">Transferase</keyword>
<dbReference type="PROSITE" id="PS50949">
    <property type="entry name" value="HTH_GNTR"/>
    <property type="match status" value="1"/>
</dbReference>
<dbReference type="PANTHER" id="PTHR46577:SF1">
    <property type="entry name" value="HTH-TYPE TRANSCRIPTIONAL REGULATORY PROTEIN GABR"/>
    <property type="match status" value="1"/>
</dbReference>
<evidence type="ECO:0000313" key="8">
    <source>
        <dbReference type="Proteomes" id="UP001499951"/>
    </source>
</evidence>